<accession>A0A1X1CQA9</accession>
<evidence type="ECO:0000256" key="3">
    <source>
        <dbReference type="ARBA" id="ARBA00022989"/>
    </source>
</evidence>
<dbReference type="AlphaFoldDB" id="A0A1X1CQA9"/>
<dbReference type="EMBL" id="MLFR01000037">
    <property type="protein sequence ID" value="ORM66588.1"/>
    <property type="molecule type" value="Genomic_DNA"/>
</dbReference>
<evidence type="ECO:0000256" key="5">
    <source>
        <dbReference type="SAM" id="Phobius"/>
    </source>
</evidence>
<keyword evidence="2 5" id="KW-0812">Transmembrane</keyword>
<evidence type="ECO:0000256" key="2">
    <source>
        <dbReference type="ARBA" id="ARBA00022692"/>
    </source>
</evidence>
<evidence type="ECO:0000256" key="1">
    <source>
        <dbReference type="ARBA" id="ARBA00022475"/>
    </source>
</evidence>
<dbReference type="Pfam" id="PF07869">
    <property type="entry name" value="DUF1656"/>
    <property type="match status" value="1"/>
</dbReference>
<keyword evidence="3 5" id="KW-1133">Transmembrane helix</keyword>
<sequence length="64" mass="7394">MLSEVSLAGIYLPPFFIYLCITYPLFIGLRLCLMRSGILRWVWHPALVEFSLSFTLLAVLILYV</sequence>
<dbReference type="RefSeq" id="WP_084937594.1">
    <property type="nucleotide sequence ID" value="NZ_MLFR01000037.1"/>
</dbReference>
<dbReference type="OrthoDB" id="7021192at2"/>
<dbReference type="Proteomes" id="UP000193558">
    <property type="component" value="Unassembled WGS sequence"/>
</dbReference>
<keyword evidence="4 5" id="KW-0472">Membrane</keyword>
<feature type="transmembrane region" description="Helical" evidence="5">
    <location>
        <begin position="6"/>
        <end position="29"/>
    </location>
</feature>
<feature type="transmembrane region" description="Helical" evidence="5">
    <location>
        <begin position="41"/>
        <end position="63"/>
    </location>
</feature>
<keyword evidence="1" id="KW-1003">Cell membrane</keyword>
<protein>
    <submittedName>
        <fullName evidence="6">DUF1656 domain-containing protein</fullName>
    </submittedName>
</protein>
<comment type="caution">
    <text evidence="6">The sequence shown here is derived from an EMBL/GenBank/DDBJ whole genome shotgun (WGS) entry which is preliminary data.</text>
</comment>
<reference evidence="6 7" key="1">
    <citation type="journal article" date="2017" name="Antonie Van Leeuwenhoek">
        <title>Phylogenomic resolution of the bacterial genus Pantoea and its relationship with Erwinia and Tatumella.</title>
        <authorList>
            <person name="Palmer M."/>
            <person name="Steenkamp E.T."/>
            <person name="Coetzee M.P."/>
            <person name="Chan W.Y."/>
            <person name="van Zyl E."/>
            <person name="De Maayer P."/>
            <person name="Coutinho T.A."/>
            <person name="Blom J."/>
            <person name="Smits T.H."/>
            <person name="Duffy B."/>
            <person name="Venter S.N."/>
        </authorList>
    </citation>
    <scope>NUCLEOTIDE SEQUENCE [LARGE SCALE GENOMIC DNA]</scope>
    <source>
        <strain evidence="6 7">LMG 26275</strain>
    </source>
</reference>
<proteinExistence type="predicted"/>
<gene>
    <name evidence="6" type="ORF">HA51_23450</name>
</gene>
<evidence type="ECO:0000256" key="4">
    <source>
        <dbReference type="ARBA" id="ARBA00023136"/>
    </source>
</evidence>
<dbReference type="InterPro" id="IPR012451">
    <property type="entry name" value="DUF1656"/>
</dbReference>
<evidence type="ECO:0000313" key="7">
    <source>
        <dbReference type="Proteomes" id="UP000193558"/>
    </source>
</evidence>
<name>A0A1X1CQA9_9GAMM</name>
<evidence type="ECO:0000313" key="6">
    <source>
        <dbReference type="EMBL" id="ORM66588.1"/>
    </source>
</evidence>
<organism evidence="6 7">
    <name type="scientific">Pantoea rwandensis</name>
    <dbReference type="NCBI Taxonomy" id="1076550"/>
    <lineage>
        <taxon>Bacteria</taxon>
        <taxon>Pseudomonadati</taxon>
        <taxon>Pseudomonadota</taxon>
        <taxon>Gammaproteobacteria</taxon>
        <taxon>Enterobacterales</taxon>
        <taxon>Erwiniaceae</taxon>
        <taxon>Pantoea</taxon>
    </lineage>
</organism>